<proteinExistence type="predicted"/>
<accession>A0AB34IZS2</accession>
<dbReference type="Proteomes" id="UP001515480">
    <property type="component" value="Unassembled WGS sequence"/>
</dbReference>
<feature type="compositionally biased region" description="Pro residues" evidence="1">
    <location>
        <begin position="188"/>
        <end position="201"/>
    </location>
</feature>
<feature type="region of interest" description="Disordered" evidence="1">
    <location>
        <begin position="188"/>
        <end position="222"/>
    </location>
</feature>
<keyword evidence="3" id="KW-1185">Reference proteome</keyword>
<reference evidence="2 3" key="1">
    <citation type="journal article" date="2024" name="Science">
        <title>Giant polyketide synthase enzymes in the biosynthesis of giant marine polyether toxins.</title>
        <authorList>
            <person name="Fallon T.R."/>
            <person name="Shende V.V."/>
            <person name="Wierzbicki I.H."/>
            <person name="Pendleton A.L."/>
            <person name="Watervoot N.F."/>
            <person name="Auber R.P."/>
            <person name="Gonzalez D.J."/>
            <person name="Wisecaver J.H."/>
            <person name="Moore B.S."/>
        </authorList>
    </citation>
    <scope>NUCLEOTIDE SEQUENCE [LARGE SCALE GENOMIC DNA]</scope>
    <source>
        <strain evidence="2 3">12B1</strain>
    </source>
</reference>
<evidence type="ECO:0000313" key="2">
    <source>
        <dbReference type="EMBL" id="KAL1508828.1"/>
    </source>
</evidence>
<organism evidence="2 3">
    <name type="scientific">Prymnesium parvum</name>
    <name type="common">Toxic golden alga</name>
    <dbReference type="NCBI Taxonomy" id="97485"/>
    <lineage>
        <taxon>Eukaryota</taxon>
        <taxon>Haptista</taxon>
        <taxon>Haptophyta</taxon>
        <taxon>Prymnesiophyceae</taxon>
        <taxon>Prymnesiales</taxon>
        <taxon>Prymnesiaceae</taxon>
        <taxon>Prymnesium</taxon>
    </lineage>
</organism>
<gene>
    <name evidence="2" type="ORF">AB1Y20_004923</name>
</gene>
<dbReference type="EMBL" id="JBGBPQ010000016">
    <property type="protein sequence ID" value="KAL1508828.1"/>
    <property type="molecule type" value="Genomic_DNA"/>
</dbReference>
<sequence length="275" mass="29188">MSGCTDSRAVNYQSPARVDDGSCLIPGCLDTDADGDVDADDRRRPQFSPHATYHDGSCPYIFFGCTSSSAANYRPLATEDDGGCAFPGCMHSAAPDFNPSATHAAPCAPSLRGCTSSAAANFASAASADDGSCLFAGCTDPRHPAYDASATLFDGSCVVHPGCTAPAAINFHPLYNYDDGSCLFARPASPPAPPSSPSPPRPIRRSVSFPLHRRKPRSRRRSASFAALLPRRFRRRQVEAANSPLLAYVPPHFVFATLEGCSHDEEDMKSGGVFH</sequence>
<evidence type="ECO:0000313" key="3">
    <source>
        <dbReference type="Proteomes" id="UP001515480"/>
    </source>
</evidence>
<dbReference type="AlphaFoldDB" id="A0AB34IZS2"/>
<feature type="compositionally biased region" description="Basic residues" evidence="1">
    <location>
        <begin position="211"/>
        <end position="222"/>
    </location>
</feature>
<evidence type="ECO:0008006" key="4">
    <source>
        <dbReference type="Google" id="ProtNLM"/>
    </source>
</evidence>
<protein>
    <recommendedName>
        <fullName evidence="4">Cellulase</fullName>
    </recommendedName>
</protein>
<evidence type="ECO:0000256" key="1">
    <source>
        <dbReference type="SAM" id="MobiDB-lite"/>
    </source>
</evidence>
<comment type="caution">
    <text evidence="2">The sequence shown here is derived from an EMBL/GenBank/DDBJ whole genome shotgun (WGS) entry which is preliminary data.</text>
</comment>
<name>A0AB34IZS2_PRYPA</name>